<feature type="binding site" evidence="8">
    <location>
        <position position="99"/>
    </location>
    <ligand>
        <name>Mg(2+)</name>
        <dbReference type="ChEBI" id="CHEBI:18420"/>
    </ligand>
</feature>
<dbReference type="PANTHER" id="PTHR33653">
    <property type="entry name" value="RIBONUCLEASE VAPC2"/>
    <property type="match status" value="1"/>
</dbReference>
<dbReference type="Proteomes" id="UP000178851">
    <property type="component" value="Unassembled WGS sequence"/>
</dbReference>
<dbReference type="SUPFAM" id="SSF88723">
    <property type="entry name" value="PIN domain-like"/>
    <property type="match status" value="1"/>
</dbReference>
<dbReference type="EMBL" id="MGGI01000016">
    <property type="protein sequence ID" value="OGM26154.1"/>
    <property type="molecule type" value="Genomic_DNA"/>
</dbReference>
<comment type="cofactor">
    <cofactor evidence="1 8">
        <name>Mg(2+)</name>
        <dbReference type="ChEBI" id="CHEBI:18420"/>
    </cofactor>
</comment>
<dbReference type="Gene3D" id="3.40.50.1010">
    <property type="entry name" value="5'-nuclease"/>
    <property type="match status" value="1"/>
</dbReference>
<comment type="similarity">
    <text evidence="7 8">Belongs to the PINc/VapC protein family.</text>
</comment>
<dbReference type="EC" id="3.1.-.-" evidence="8"/>
<dbReference type="InterPro" id="IPR029060">
    <property type="entry name" value="PIN-like_dom_sf"/>
</dbReference>
<keyword evidence="3 8" id="KW-0540">Nuclease</keyword>
<keyword evidence="5 8" id="KW-0378">Hydrolase</keyword>
<dbReference type="GO" id="GO:0090729">
    <property type="term" value="F:toxin activity"/>
    <property type="evidence" value="ECO:0007669"/>
    <property type="project" value="UniProtKB-KW"/>
</dbReference>
<evidence type="ECO:0000256" key="2">
    <source>
        <dbReference type="ARBA" id="ARBA00022649"/>
    </source>
</evidence>
<dbReference type="CDD" id="cd18741">
    <property type="entry name" value="PIN_VapC4-5_FitB-like"/>
    <property type="match status" value="1"/>
</dbReference>
<evidence type="ECO:0000256" key="4">
    <source>
        <dbReference type="ARBA" id="ARBA00022723"/>
    </source>
</evidence>
<evidence type="ECO:0000259" key="9">
    <source>
        <dbReference type="Pfam" id="PF01850"/>
    </source>
</evidence>
<gene>
    <name evidence="8" type="primary">vapC</name>
    <name evidence="10" type="ORF">A2627_03890</name>
</gene>
<keyword evidence="2 8" id="KW-1277">Toxin-antitoxin system</keyword>
<evidence type="ECO:0000256" key="3">
    <source>
        <dbReference type="ARBA" id="ARBA00022722"/>
    </source>
</evidence>
<evidence type="ECO:0000256" key="6">
    <source>
        <dbReference type="ARBA" id="ARBA00022842"/>
    </source>
</evidence>
<evidence type="ECO:0000256" key="8">
    <source>
        <dbReference type="HAMAP-Rule" id="MF_00265"/>
    </source>
</evidence>
<dbReference type="GO" id="GO:0004540">
    <property type="term" value="F:RNA nuclease activity"/>
    <property type="evidence" value="ECO:0007669"/>
    <property type="project" value="InterPro"/>
</dbReference>
<evidence type="ECO:0000256" key="7">
    <source>
        <dbReference type="ARBA" id="ARBA00038093"/>
    </source>
</evidence>
<comment type="function">
    <text evidence="8">Toxic component of a toxin-antitoxin (TA) system. An RNase.</text>
</comment>
<dbReference type="HAMAP" id="MF_00265">
    <property type="entry name" value="VapC_Nob1"/>
    <property type="match status" value="1"/>
</dbReference>
<protein>
    <recommendedName>
        <fullName evidence="8">Ribonuclease VapC</fullName>
        <shortName evidence="8">RNase VapC</shortName>
        <ecNumber evidence="8">3.1.-.-</ecNumber>
    </recommendedName>
    <alternativeName>
        <fullName evidence="8">Toxin VapC</fullName>
    </alternativeName>
</protein>
<dbReference type="InterPro" id="IPR022907">
    <property type="entry name" value="VapC_family"/>
</dbReference>
<dbReference type="GO" id="GO:0000287">
    <property type="term" value="F:magnesium ion binding"/>
    <property type="evidence" value="ECO:0007669"/>
    <property type="project" value="UniProtKB-UniRule"/>
</dbReference>
<reference evidence="10 11" key="1">
    <citation type="journal article" date="2016" name="Nat. Commun.">
        <title>Thousands of microbial genomes shed light on interconnected biogeochemical processes in an aquifer system.</title>
        <authorList>
            <person name="Anantharaman K."/>
            <person name="Brown C.T."/>
            <person name="Hug L.A."/>
            <person name="Sharon I."/>
            <person name="Castelle C.J."/>
            <person name="Probst A.J."/>
            <person name="Thomas B.C."/>
            <person name="Singh A."/>
            <person name="Wilkins M.J."/>
            <person name="Karaoz U."/>
            <person name="Brodie E.L."/>
            <person name="Williams K.H."/>
            <person name="Hubbard S.S."/>
            <person name="Banfield J.F."/>
        </authorList>
    </citation>
    <scope>NUCLEOTIDE SEQUENCE [LARGE SCALE GENOMIC DNA]</scope>
</reference>
<keyword evidence="6 8" id="KW-0460">Magnesium</keyword>
<proteinExistence type="inferred from homology"/>
<dbReference type="PANTHER" id="PTHR33653:SF1">
    <property type="entry name" value="RIBONUCLEASE VAPC2"/>
    <property type="match status" value="1"/>
</dbReference>
<evidence type="ECO:0000313" key="11">
    <source>
        <dbReference type="Proteomes" id="UP000178851"/>
    </source>
</evidence>
<accession>A0A1F7YFP0</accession>
<comment type="caution">
    <text evidence="10">The sequence shown here is derived from an EMBL/GenBank/DDBJ whole genome shotgun (WGS) entry which is preliminary data.</text>
</comment>
<keyword evidence="8" id="KW-0800">Toxin</keyword>
<dbReference type="InterPro" id="IPR002716">
    <property type="entry name" value="PIN_dom"/>
</dbReference>
<dbReference type="InterPro" id="IPR050556">
    <property type="entry name" value="Type_II_TA_system_RNase"/>
</dbReference>
<dbReference type="AlphaFoldDB" id="A0A1F7YFP0"/>
<feature type="domain" description="PIN" evidence="9">
    <location>
        <begin position="9"/>
        <end position="117"/>
    </location>
</feature>
<feature type="binding site" evidence="8">
    <location>
        <position position="12"/>
    </location>
    <ligand>
        <name>Mg(2+)</name>
        <dbReference type="ChEBI" id="CHEBI:18420"/>
    </ligand>
</feature>
<name>A0A1F7YFP0_9BACT</name>
<dbReference type="GO" id="GO:0016787">
    <property type="term" value="F:hydrolase activity"/>
    <property type="evidence" value="ECO:0007669"/>
    <property type="project" value="UniProtKB-KW"/>
</dbReference>
<sequence length="133" mass="15074">MKISIDPEYLLDTNIIIESFRGYEPVSSKVSEWVTNGKIAISAITLAEFLSKASKEEEEKINLLISKFGVLPINQTLAEIAGKYRKEFVEKKKKVYLMDCLIAATAKLYNLKLITRNVKDYPMKDIEVINPGT</sequence>
<evidence type="ECO:0000256" key="5">
    <source>
        <dbReference type="ARBA" id="ARBA00022801"/>
    </source>
</evidence>
<evidence type="ECO:0000313" key="10">
    <source>
        <dbReference type="EMBL" id="OGM26154.1"/>
    </source>
</evidence>
<keyword evidence="4 8" id="KW-0479">Metal-binding</keyword>
<evidence type="ECO:0000256" key="1">
    <source>
        <dbReference type="ARBA" id="ARBA00001946"/>
    </source>
</evidence>
<organism evidence="10 11">
    <name type="scientific">Candidatus Woesebacteria bacterium RIFCSPHIGHO2_01_FULL_39_28</name>
    <dbReference type="NCBI Taxonomy" id="1802496"/>
    <lineage>
        <taxon>Bacteria</taxon>
        <taxon>Candidatus Woeseibacteriota</taxon>
    </lineage>
</organism>
<dbReference type="Pfam" id="PF01850">
    <property type="entry name" value="PIN"/>
    <property type="match status" value="1"/>
</dbReference>